<reference evidence="10" key="1">
    <citation type="journal article" date="2019" name="Int. J. Syst. Evol. Microbiol.">
        <title>The Global Catalogue of Microorganisms (GCM) 10K type strain sequencing project: providing services to taxonomists for standard genome sequencing and annotation.</title>
        <authorList>
            <consortium name="The Broad Institute Genomics Platform"/>
            <consortium name="The Broad Institute Genome Sequencing Center for Infectious Disease"/>
            <person name="Wu L."/>
            <person name="Ma J."/>
        </authorList>
    </citation>
    <scope>NUCLEOTIDE SEQUENCE [LARGE SCALE GENOMIC DNA]</scope>
    <source>
        <strain evidence="10">CCUG 59685</strain>
    </source>
</reference>
<dbReference type="RefSeq" id="WP_194749466.1">
    <property type="nucleotide sequence ID" value="NZ_JBHTJW010000001.1"/>
</dbReference>
<keyword evidence="6 7" id="KW-0413">Isomerase</keyword>
<dbReference type="EC" id="5.3.1.1" evidence="7 8"/>
<gene>
    <name evidence="7 9" type="primary">tpiA</name>
    <name evidence="9" type="ORF">ACFQ1T_02385</name>
</gene>
<evidence type="ECO:0000256" key="6">
    <source>
        <dbReference type="ARBA" id="ARBA00023235"/>
    </source>
</evidence>
<dbReference type="PROSITE" id="PS00171">
    <property type="entry name" value="TIM_1"/>
    <property type="match status" value="1"/>
</dbReference>
<feature type="binding site" evidence="7">
    <location>
        <begin position="11"/>
        <end position="13"/>
    </location>
    <ligand>
        <name>substrate</name>
    </ligand>
</feature>
<feature type="binding site" evidence="7">
    <location>
        <begin position="234"/>
        <end position="235"/>
    </location>
    <ligand>
        <name>substrate</name>
    </ligand>
</feature>
<dbReference type="PROSITE" id="PS51440">
    <property type="entry name" value="TIM_2"/>
    <property type="match status" value="1"/>
</dbReference>
<dbReference type="Pfam" id="PF00121">
    <property type="entry name" value="TIM"/>
    <property type="match status" value="1"/>
</dbReference>
<dbReference type="InterPro" id="IPR035990">
    <property type="entry name" value="TIM_sf"/>
</dbReference>
<name>A0ABW3GIZ7_9PROT</name>
<evidence type="ECO:0000256" key="3">
    <source>
        <dbReference type="ARBA" id="ARBA00022432"/>
    </source>
</evidence>
<dbReference type="HAMAP" id="MF_00147_B">
    <property type="entry name" value="TIM_B"/>
    <property type="match status" value="1"/>
</dbReference>
<feature type="active site" description="Proton acceptor" evidence="7">
    <location>
        <position position="168"/>
    </location>
</feature>
<dbReference type="InterPro" id="IPR013785">
    <property type="entry name" value="Aldolase_TIM"/>
</dbReference>
<dbReference type="InterPro" id="IPR020861">
    <property type="entry name" value="Triosephosphate_isomerase_AS"/>
</dbReference>
<feature type="binding site" evidence="7">
    <location>
        <position position="213"/>
    </location>
    <ligand>
        <name>substrate</name>
    </ligand>
</feature>
<evidence type="ECO:0000313" key="9">
    <source>
        <dbReference type="EMBL" id="MFD0928619.1"/>
    </source>
</evidence>
<dbReference type="NCBIfam" id="TIGR00419">
    <property type="entry name" value="tim"/>
    <property type="match status" value="1"/>
</dbReference>
<feature type="active site" description="Electrophile" evidence="7">
    <location>
        <position position="96"/>
    </location>
</feature>
<keyword evidence="4 7" id="KW-0963">Cytoplasm</keyword>
<comment type="subcellular location">
    <subcellularLocation>
        <location evidence="7 8">Cytoplasm</location>
    </subcellularLocation>
</comment>
<evidence type="ECO:0000256" key="5">
    <source>
        <dbReference type="ARBA" id="ARBA00023152"/>
    </source>
</evidence>
<accession>A0ABW3GIZ7</accession>
<keyword evidence="3 7" id="KW-0312">Gluconeogenesis</keyword>
<dbReference type="GO" id="GO:0004807">
    <property type="term" value="F:triose-phosphate isomerase activity"/>
    <property type="evidence" value="ECO:0007669"/>
    <property type="project" value="UniProtKB-EC"/>
</dbReference>
<dbReference type="PANTHER" id="PTHR21139">
    <property type="entry name" value="TRIOSEPHOSPHATE ISOMERASE"/>
    <property type="match status" value="1"/>
</dbReference>
<organism evidence="9 10">
    <name type="scientific">Methylophilus glucosoxydans</name>
    <dbReference type="NCBI Taxonomy" id="752553"/>
    <lineage>
        <taxon>Bacteria</taxon>
        <taxon>Pseudomonadati</taxon>
        <taxon>Pseudomonadota</taxon>
        <taxon>Betaproteobacteria</taxon>
        <taxon>Nitrosomonadales</taxon>
        <taxon>Methylophilaceae</taxon>
        <taxon>Methylophilus</taxon>
    </lineage>
</organism>
<dbReference type="EMBL" id="JBHTJW010000001">
    <property type="protein sequence ID" value="MFD0928619.1"/>
    <property type="molecule type" value="Genomic_DNA"/>
</dbReference>
<comment type="pathway">
    <text evidence="7 8">Carbohydrate degradation; glycolysis; D-glyceraldehyde 3-phosphate from glycerone phosphate: step 1/1.</text>
</comment>
<dbReference type="PANTHER" id="PTHR21139:SF42">
    <property type="entry name" value="TRIOSEPHOSPHATE ISOMERASE"/>
    <property type="match status" value="1"/>
</dbReference>
<dbReference type="SUPFAM" id="SSF51351">
    <property type="entry name" value="Triosephosphate isomerase (TIM)"/>
    <property type="match status" value="1"/>
</dbReference>
<comment type="pathway">
    <text evidence="7 8">Carbohydrate biosynthesis; gluconeogenesis.</text>
</comment>
<evidence type="ECO:0000256" key="8">
    <source>
        <dbReference type="RuleBase" id="RU363013"/>
    </source>
</evidence>
<feature type="binding site" evidence="7">
    <location>
        <position position="174"/>
    </location>
    <ligand>
        <name>substrate</name>
    </ligand>
</feature>
<comment type="catalytic activity">
    <reaction evidence="7 8">
        <text>D-glyceraldehyde 3-phosphate = dihydroxyacetone phosphate</text>
        <dbReference type="Rhea" id="RHEA:18585"/>
        <dbReference type="ChEBI" id="CHEBI:57642"/>
        <dbReference type="ChEBI" id="CHEBI:59776"/>
        <dbReference type="EC" id="5.3.1.1"/>
    </reaction>
</comment>
<sequence>MTNRPKLVVANRKMNGNLPDNARFMQSVLQETRHHRARYAVCPPHPYLQQAQQLLQHSHVAWGGQNMSRFERGAYTGSVSPLMLKEFGCTYVIIGHSERRLRGHESDESCGERFEAALKAGLTPILCIGETLEEYELGETDLVVVRQLNPVISHVGIQALAKGVIAYEPIWAIGTGKAASPQHAQAILSFIRGHIGLLDEQVAEQITLLYGGSVNPGNAAQLMSMPDVDGGLIGGASLIVEDFIQICQIANELSSLKSAA</sequence>
<protein>
    <recommendedName>
        <fullName evidence="7 8">Triosephosphate isomerase</fullName>
        <shortName evidence="7">TIM</shortName>
        <shortName evidence="7">TPI</shortName>
        <ecNumber evidence="7 8">5.3.1.1</ecNumber>
    </recommendedName>
    <alternativeName>
        <fullName evidence="7">Triose-phosphate isomerase</fullName>
    </alternativeName>
</protein>
<evidence type="ECO:0000256" key="1">
    <source>
        <dbReference type="ARBA" id="ARBA00004939"/>
    </source>
</evidence>
<dbReference type="Proteomes" id="UP001597106">
    <property type="component" value="Unassembled WGS sequence"/>
</dbReference>
<keyword evidence="10" id="KW-1185">Reference proteome</keyword>
<comment type="subunit">
    <text evidence="7 8">Homodimer.</text>
</comment>
<dbReference type="Gene3D" id="3.20.20.70">
    <property type="entry name" value="Aldolase class I"/>
    <property type="match status" value="1"/>
</dbReference>
<comment type="function">
    <text evidence="7">Involved in the gluconeogenesis. Catalyzes stereospecifically the conversion of dihydroxyacetone phosphate (DHAP) to D-glyceraldehyde-3-phosphate (G3P).</text>
</comment>
<evidence type="ECO:0000256" key="2">
    <source>
        <dbReference type="ARBA" id="ARBA00007422"/>
    </source>
</evidence>
<evidence type="ECO:0000256" key="7">
    <source>
        <dbReference type="HAMAP-Rule" id="MF_00147"/>
    </source>
</evidence>
<keyword evidence="5 7" id="KW-0324">Glycolysis</keyword>
<evidence type="ECO:0000256" key="4">
    <source>
        <dbReference type="ARBA" id="ARBA00022490"/>
    </source>
</evidence>
<dbReference type="InterPro" id="IPR022896">
    <property type="entry name" value="TrioseP_Isoase_bac/euk"/>
</dbReference>
<dbReference type="InterPro" id="IPR000652">
    <property type="entry name" value="Triosephosphate_isomerase"/>
</dbReference>
<comment type="similarity">
    <text evidence="2 7 8">Belongs to the triosephosphate isomerase family.</text>
</comment>
<proteinExistence type="inferred from homology"/>
<comment type="pathway">
    <text evidence="1">Carbohydrate metabolism; erythritol degradation.</text>
</comment>
<dbReference type="CDD" id="cd00311">
    <property type="entry name" value="TIM"/>
    <property type="match status" value="1"/>
</dbReference>
<comment type="caution">
    <text evidence="9">The sequence shown here is derived from an EMBL/GenBank/DDBJ whole genome shotgun (WGS) entry which is preliminary data.</text>
</comment>
<evidence type="ECO:0000313" key="10">
    <source>
        <dbReference type="Proteomes" id="UP001597106"/>
    </source>
</evidence>